<dbReference type="InterPro" id="IPR051460">
    <property type="entry name" value="HdrC_iron-sulfur_subunit"/>
</dbReference>
<protein>
    <submittedName>
        <fullName evidence="7">(Fe-S)-binding protein</fullName>
    </submittedName>
</protein>
<keyword evidence="8" id="KW-1185">Reference proteome</keyword>
<dbReference type="PROSITE" id="PS51379">
    <property type="entry name" value="4FE4S_FER_2"/>
    <property type="match status" value="1"/>
</dbReference>
<proteinExistence type="predicted"/>
<evidence type="ECO:0000313" key="7">
    <source>
        <dbReference type="EMBL" id="MEQ3361829.1"/>
    </source>
</evidence>
<dbReference type="InterPro" id="IPR004017">
    <property type="entry name" value="Cys_rich_dom"/>
</dbReference>
<keyword evidence="3" id="KW-0560">Oxidoreductase</keyword>
<dbReference type="Proteomes" id="UP001487305">
    <property type="component" value="Unassembled WGS sequence"/>
</dbReference>
<dbReference type="PANTHER" id="PTHR43255:SF1">
    <property type="entry name" value="IRON-SULFUR-BINDING OXIDOREDUCTASE FADF-RELATED"/>
    <property type="match status" value="1"/>
</dbReference>
<name>A0ABV1J9S9_9ACTN</name>
<keyword evidence="2" id="KW-0479">Metal-binding</keyword>
<dbReference type="SUPFAM" id="SSF54862">
    <property type="entry name" value="4Fe-4S ferredoxins"/>
    <property type="match status" value="1"/>
</dbReference>
<evidence type="ECO:0000256" key="4">
    <source>
        <dbReference type="ARBA" id="ARBA00023004"/>
    </source>
</evidence>
<accession>A0ABV1J9S9</accession>
<dbReference type="InterPro" id="IPR017896">
    <property type="entry name" value="4Fe4S_Fe-S-bd"/>
</dbReference>
<comment type="caution">
    <text evidence="7">The sequence shown here is derived from an EMBL/GenBank/DDBJ whole genome shotgun (WGS) entry which is preliminary data.</text>
</comment>
<evidence type="ECO:0000256" key="2">
    <source>
        <dbReference type="ARBA" id="ARBA00022723"/>
    </source>
</evidence>
<keyword evidence="1" id="KW-0004">4Fe-4S</keyword>
<keyword evidence="5" id="KW-0411">Iron-sulfur</keyword>
<evidence type="ECO:0000259" key="6">
    <source>
        <dbReference type="PROSITE" id="PS51379"/>
    </source>
</evidence>
<feature type="domain" description="4Fe-4S ferredoxin-type" evidence="6">
    <location>
        <begin position="83"/>
        <end position="114"/>
    </location>
</feature>
<evidence type="ECO:0000256" key="5">
    <source>
        <dbReference type="ARBA" id="ARBA00023014"/>
    </source>
</evidence>
<reference evidence="7 8" key="1">
    <citation type="submission" date="2024-04" db="EMBL/GenBank/DDBJ databases">
        <title>Human intestinal bacterial collection.</title>
        <authorList>
            <person name="Pauvert C."/>
            <person name="Hitch T.C.A."/>
            <person name="Clavel T."/>
        </authorList>
    </citation>
    <scope>NUCLEOTIDE SEQUENCE [LARGE SCALE GENOMIC DNA]</scope>
    <source>
        <strain evidence="7 8">CLA-KB-H42</strain>
    </source>
</reference>
<dbReference type="RefSeq" id="WP_102375265.1">
    <property type="nucleotide sequence ID" value="NZ_JBBNOP010000001.1"/>
</dbReference>
<evidence type="ECO:0000256" key="3">
    <source>
        <dbReference type="ARBA" id="ARBA00023002"/>
    </source>
</evidence>
<organism evidence="7 8">
    <name type="scientific">Raoultibacter massiliensis</name>
    <dbReference type="NCBI Taxonomy" id="1852371"/>
    <lineage>
        <taxon>Bacteria</taxon>
        <taxon>Bacillati</taxon>
        <taxon>Actinomycetota</taxon>
        <taxon>Coriobacteriia</taxon>
        <taxon>Eggerthellales</taxon>
        <taxon>Eggerthellaceae</taxon>
        <taxon>Raoultibacter</taxon>
    </lineage>
</organism>
<gene>
    <name evidence="7" type="ORF">AAA083_02435</name>
</gene>
<sequence>MRPQKLTEENLAAVARIDSPILDALGEWANNRLTCSHCKRCTLRCEVLREPDLDIGAVEGDYRAIIALPLSEQPSATLAIVERRPELYHALRRCCFCGYCTATCQTHMLAPDRMRDWRELFMRAGLMPPDDSRLVMVDNEWHIFSAYRAIYGIGYPEFTTLAQAAEAGPGHVDTLFFPGCSLVSYAPELTRAAGEWLTRAGIAWALSDDCCGSPLMSAGLFDRAAALRQRILDQMRAAGITRMITICPGCADEFSELLAGEIEIVPLPEVLYGESRKMIARSGKKTTALEQGELNELAGFAPLETRSLTFFDSCHDRADSRHGKAIRALAKRYVPSAEQREMDHRKRGTLCCGAGGAVASFDPDITNRRVHRVIDEARATGAATLITTCPTCTYTVAQARLETPGGCGIENRHYLELLFGKEIPWADIFDQLGSMWTGEYGPWLNQTFFG</sequence>
<evidence type="ECO:0000256" key="1">
    <source>
        <dbReference type="ARBA" id="ARBA00022485"/>
    </source>
</evidence>
<evidence type="ECO:0000313" key="8">
    <source>
        <dbReference type="Proteomes" id="UP001487305"/>
    </source>
</evidence>
<dbReference type="Pfam" id="PF02754">
    <property type="entry name" value="CCG"/>
    <property type="match status" value="2"/>
</dbReference>
<keyword evidence="4" id="KW-0408">Iron</keyword>
<dbReference type="PANTHER" id="PTHR43255">
    <property type="entry name" value="IRON-SULFUR-BINDING OXIDOREDUCTASE FADF-RELATED-RELATED"/>
    <property type="match status" value="1"/>
</dbReference>
<dbReference type="EMBL" id="JBBNOP010000001">
    <property type="protein sequence ID" value="MEQ3361829.1"/>
    <property type="molecule type" value="Genomic_DNA"/>
</dbReference>